<dbReference type="RefSeq" id="WP_397405702.1">
    <property type="nucleotide sequence ID" value="NZ_JBIRYI010000010.1"/>
</dbReference>
<evidence type="ECO:0000313" key="1">
    <source>
        <dbReference type="EMBL" id="MFI2488560.1"/>
    </source>
</evidence>
<organism evidence="1 2">
    <name type="scientific">Promicromonospora kroppenstedtii</name>
    <dbReference type="NCBI Taxonomy" id="440482"/>
    <lineage>
        <taxon>Bacteria</taxon>
        <taxon>Bacillati</taxon>
        <taxon>Actinomycetota</taxon>
        <taxon>Actinomycetes</taxon>
        <taxon>Micrococcales</taxon>
        <taxon>Promicromonosporaceae</taxon>
        <taxon>Promicromonospora</taxon>
    </lineage>
</organism>
<sequence>MNAFESGPGTEPPGYSSDQLRLFRRLVRPFYLKMYLAEGPSEADPHAALRFRRKLVGAGSKITAKQVRLMLRGGGWREMTMGAWFALAVPADEVRDTVLEAWSVANRHSVDALTTASVLVVGPDAIPAMRLFVTRSEVRGDLGWAEYVSAAIVYLGGSPPVAPSPQMAASFEESLGIATDLRGDFQARRRRRRTWSTWS</sequence>
<dbReference type="Proteomes" id="UP001611580">
    <property type="component" value="Unassembled WGS sequence"/>
</dbReference>
<accession>A0ABW7XM02</accession>
<proteinExistence type="predicted"/>
<evidence type="ECO:0000313" key="2">
    <source>
        <dbReference type="Proteomes" id="UP001611580"/>
    </source>
</evidence>
<keyword evidence="2" id="KW-1185">Reference proteome</keyword>
<protein>
    <submittedName>
        <fullName evidence="1">DUF6000 family protein</fullName>
    </submittedName>
</protein>
<name>A0ABW7XM02_9MICO</name>
<dbReference type="InterPro" id="IPR046042">
    <property type="entry name" value="DUF6000"/>
</dbReference>
<reference evidence="1 2" key="1">
    <citation type="submission" date="2024-10" db="EMBL/GenBank/DDBJ databases">
        <title>The Natural Products Discovery Center: Release of the First 8490 Sequenced Strains for Exploring Actinobacteria Biosynthetic Diversity.</title>
        <authorList>
            <person name="Kalkreuter E."/>
            <person name="Kautsar S.A."/>
            <person name="Yang D."/>
            <person name="Bader C.D."/>
            <person name="Teijaro C.N."/>
            <person name="Fluegel L."/>
            <person name="Davis C.M."/>
            <person name="Simpson J.R."/>
            <person name="Lauterbach L."/>
            <person name="Steele A.D."/>
            <person name="Gui C."/>
            <person name="Meng S."/>
            <person name="Li G."/>
            <person name="Viehrig K."/>
            <person name="Ye F."/>
            <person name="Su P."/>
            <person name="Kiefer A.F."/>
            <person name="Nichols A."/>
            <person name="Cepeda A.J."/>
            <person name="Yan W."/>
            <person name="Fan B."/>
            <person name="Jiang Y."/>
            <person name="Adhikari A."/>
            <person name="Zheng C.-J."/>
            <person name="Schuster L."/>
            <person name="Cowan T.M."/>
            <person name="Smanski M.J."/>
            <person name="Chevrette M.G."/>
            <person name="De Carvalho L.P.S."/>
            <person name="Shen B."/>
        </authorList>
    </citation>
    <scope>NUCLEOTIDE SEQUENCE [LARGE SCALE GENOMIC DNA]</scope>
    <source>
        <strain evidence="1 2">NPDC019481</strain>
    </source>
</reference>
<comment type="caution">
    <text evidence="1">The sequence shown here is derived from an EMBL/GenBank/DDBJ whole genome shotgun (WGS) entry which is preliminary data.</text>
</comment>
<gene>
    <name evidence="1" type="ORF">ACH47X_16755</name>
</gene>
<dbReference type="Pfam" id="PF19463">
    <property type="entry name" value="DUF6000"/>
    <property type="match status" value="1"/>
</dbReference>
<dbReference type="EMBL" id="JBIRYI010000010">
    <property type="protein sequence ID" value="MFI2488560.1"/>
    <property type="molecule type" value="Genomic_DNA"/>
</dbReference>